<evidence type="ECO:0000259" key="4">
    <source>
        <dbReference type="Pfam" id="PF25137"/>
    </source>
</evidence>
<name>A0A3E3DYU9_9FIRM</name>
<comment type="similarity">
    <text evidence="1">Belongs to the iron-containing alcohol dehydrogenase family.</text>
</comment>
<keyword evidence="2" id="KW-0560">Oxidoreductase</keyword>
<dbReference type="InterPro" id="IPR039697">
    <property type="entry name" value="Alcohol_dehydrogenase_Fe"/>
</dbReference>
<dbReference type="Pfam" id="PF25137">
    <property type="entry name" value="ADH_Fe_C"/>
    <property type="match status" value="1"/>
</dbReference>
<sequence length="370" mass="41685">MKEFMVRPSVYKFDTVREFIKDFDLGKEDFILTTKPVFEFHLKELNLECQIKFYEMYGEGEPSDEKVEKIYEDIVGTPKRVIAVGGGSVLDIAKLFSLKRIIPVEDLYEGKFEPVKDKELILVPTTCGTGSEITNIAILELINKGTKKGLSSDEMFANAAVLIPELLQGLPFKVFASSSIDALIHAVESTLSPNGNEITRIFSYKAVEMILKGYILIRDKGEEYRSELLGDFSLASLLAGIAFSNAGCAAVHALSYPLGAKYHIPHGESNYAVFMGVMNNYMELKTDGEIKVLRTFISKILSCDEEDAFIGLEELLECILTKKKLSEYGVSEYELDIFAKSVMENQERLMKNNFVELDEERVLKIYKELC</sequence>
<dbReference type="SUPFAM" id="SSF56796">
    <property type="entry name" value="Dehydroquinate synthase-like"/>
    <property type="match status" value="1"/>
</dbReference>
<dbReference type="GO" id="GO:0004022">
    <property type="term" value="F:alcohol dehydrogenase (NAD+) activity"/>
    <property type="evidence" value="ECO:0007669"/>
    <property type="project" value="TreeGrafter"/>
</dbReference>
<proteinExistence type="inferred from homology"/>
<dbReference type="InterPro" id="IPR001670">
    <property type="entry name" value="ADH_Fe/GldA"/>
</dbReference>
<accession>A0A3E3DYU9</accession>
<evidence type="ECO:0000259" key="3">
    <source>
        <dbReference type="Pfam" id="PF00465"/>
    </source>
</evidence>
<dbReference type="PANTHER" id="PTHR11496">
    <property type="entry name" value="ALCOHOL DEHYDROGENASE"/>
    <property type="match status" value="1"/>
</dbReference>
<dbReference type="PANTHER" id="PTHR11496:SF102">
    <property type="entry name" value="ALCOHOL DEHYDROGENASE 4"/>
    <property type="match status" value="1"/>
</dbReference>
<evidence type="ECO:0000256" key="2">
    <source>
        <dbReference type="ARBA" id="ARBA00023002"/>
    </source>
</evidence>
<dbReference type="Pfam" id="PF00465">
    <property type="entry name" value="Fe-ADH"/>
    <property type="match status" value="1"/>
</dbReference>
<dbReference type="AlphaFoldDB" id="A0A3E3DYU9"/>
<evidence type="ECO:0000256" key="1">
    <source>
        <dbReference type="ARBA" id="ARBA00007358"/>
    </source>
</evidence>
<dbReference type="InterPro" id="IPR056798">
    <property type="entry name" value="ADH_Fe_C"/>
</dbReference>
<dbReference type="GO" id="GO:0046872">
    <property type="term" value="F:metal ion binding"/>
    <property type="evidence" value="ECO:0007669"/>
    <property type="project" value="InterPro"/>
</dbReference>
<comment type="caution">
    <text evidence="5">The sequence shown here is derived from an EMBL/GenBank/DDBJ whole genome shotgun (WGS) entry which is preliminary data.</text>
</comment>
<organism evidence="5 6">
    <name type="scientific">Anaerofustis stercorihominis</name>
    <dbReference type="NCBI Taxonomy" id="214853"/>
    <lineage>
        <taxon>Bacteria</taxon>
        <taxon>Bacillati</taxon>
        <taxon>Bacillota</taxon>
        <taxon>Clostridia</taxon>
        <taxon>Eubacteriales</taxon>
        <taxon>Eubacteriaceae</taxon>
        <taxon>Anaerofustis</taxon>
    </lineage>
</organism>
<dbReference type="RefSeq" id="WP_117532182.1">
    <property type="nucleotide sequence ID" value="NZ_QUSM01000003.1"/>
</dbReference>
<evidence type="ECO:0000313" key="5">
    <source>
        <dbReference type="EMBL" id="RGD74471.1"/>
    </source>
</evidence>
<feature type="domain" description="Alcohol dehydrogenase iron-type/glycerol dehydrogenase GldA" evidence="3">
    <location>
        <begin position="27"/>
        <end position="164"/>
    </location>
</feature>
<evidence type="ECO:0000313" key="6">
    <source>
        <dbReference type="Proteomes" id="UP000261212"/>
    </source>
</evidence>
<dbReference type="Proteomes" id="UP000261212">
    <property type="component" value="Unassembled WGS sequence"/>
</dbReference>
<gene>
    <name evidence="5" type="ORF">DW687_06815</name>
</gene>
<dbReference type="CDD" id="cd14860">
    <property type="entry name" value="4HBD_NAD"/>
    <property type="match status" value="1"/>
</dbReference>
<protein>
    <submittedName>
        <fullName evidence="5">Iron-containing alcohol dehydrogenase</fullName>
    </submittedName>
</protein>
<reference evidence="5 6" key="1">
    <citation type="submission" date="2018-08" db="EMBL/GenBank/DDBJ databases">
        <title>A genome reference for cultivated species of the human gut microbiota.</title>
        <authorList>
            <person name="Zou Y."/>
            <person name="Xue W."/>
            <person name="Luo G."/>
        </authorList>
    </citation>
    <scope>NUCLEOTIDE SEQUENCE [LARGE SCALE GENOMIC DNA]</scope>
    <source>
        <strain evidence="5 6">AM25-6</strain>
    </source>
</reference>
<dbReference type="Gene3D" id="3.40.50.1970">
    <property type="match status" value="1"/>
</dbReference>
<dbReference type="EMBL" id="QUSM01000003">
    <property type="protein sequence ID" value="RGD74471.1"/>
    <property type="molecule type" value="Genomic_DNA"/>
</dbReference>
<feature type="domain" description="Fe-containing alcohol dehydrogenase-like C-terminal" evidence="4">
    <location>
        <begin position="176"/>
        <end position="368"/>
    </location>
</feature>
<dbReference type="Gene3D" id="1.20.1090.10">
    <property type="entry name" value="Dehydroquinate synthase-like - alpha domain"/>
    <property type="match status" value="1"/>
</dbReference>